<proteinExistence type="inferred from homology"/>
<dbReference type="PANTHER" id="PTHR46991">
    <property type="entry name" value="23.5 KDA HEAT SHOCK PROTEIN, MITOCHONDRIAL"/>
    <property type="match status" value="1"/>
</dbReference>
<accession>A0A484LMA3</accession>
<dbReference type="Gene3D" id="2.60.40.790">
    <property type="match status" value="1"/>
</dbReference>
<feature type="domain" description="SHSP" evidence="5">
    <location>
        <begin position="146"/>
        <end position="264"/>
    </location>
</feature>
<evidence type="ECO:0000256" key="1">
    <source>
        <dbReference type="ARBA" id="ARBA00022946"/>
    </source>
</evidence>
<dbReference type="PROSITE" id="PS01031">
    <property type="entry name" value="SHSP"/>
    <property type="match status" value="1"/>
</dbReference>
<name>A0A484LMA3_9ASTE</name>
<organism evidence="6 7">
    <name type="scientific">Cuscuta campestris</name>
    <dbReference type="NCBI Taxonomy" id="132261"/>
    <lineage>
        <taxon>Eukaryota</taxon>
        <taxon>Viridiplantae</taxon>
        <taxon>Streptophyta</taxon>
        <taxon>Embryophyta</taxon>
        <taxon>Tracheophyta</taxon>
        <taxon>Spermatophyta</taxon>
        <taxon>Magnoliopsida</taxon>
        <taxon>eudicotyledons</taxon>
        <taxon>Gunneridae</taxon>
        <taxon>Pentapetalae</taxon>
        <taxon>asterids</taxon>
        <taxon>lamiids</taxon>
        <taxon>Solanales</taxon>
        <taxon>Convolvulaceae</taxon>
        <taxon>Cuscuteae</taxon>
        <taxon>Cuscuta</taxon>
        <taxon>Cuscuta subgen. Grammica</taxon>
        <taxon>Cuscuta sect. Cleistogrammica</taxon>
    </lineage>
</organism>
<dbReference type="InterPro" id="IPR044656">
    <property type="entry name" value="HSP14.7/HSP23.5/HSP23.6-like"/>
</dbReference>
<dbReference type="OrthoDB" id="1678358at2759"/>
<dbReference type="Proteomes" id="UP000595140">
    <property type="component" value="Unassembled WGS sequence"/>
</dbReference>
<protein>
    <recommendedName>
        <fullName evidence="5">SHSP domain-containing protein</fullName>
    </recommendedName>
</protein>
<dbReference type="CDD" id="cd06464">
    <property type="entry name" value="ACD_sHsps-like"/>
    <property type="match status" value="1"/>
</dbReference>
<keyword evidence="1" id="KW-0809">Transit peptide</keyword>
<dbReference type="AlphaFoldDB" id="A0A484LMA3"/>
<keyword evidence="2" id="KW-0346">Stress response</keyword>
<evidence type="ECO:0000256" key="4">
    <source>
        <dbReference type="RuleBase" id="RU003616"/>
    </source>
</evidence>
<dbReference type="InterPro" id="IPR008978">
    <property type="entry name" value="HSP20-like_chaperone"/>
</dbReference>
<evidence type="ECO:0000313" key="7">
    <source>
        <dbReference type="Proteomes" id="UP000595140"/>
    </source>
</evidence>
<evidence type="ECO:0000313" key="6">
    <source>
        <dbReference type="EMBL" id="VFQ77541.1"/>
    </source>
</evidence>
<dbReference type="EMBL" id="OOIL02001679">
    <property type="protein sequence ID" value="VFQ77541.1"/>
    <property type="molecule type" value="Genomic_DNA"/>
</dbReference>
<sequence length="264" mass="28499">MKRDVGSGALKLSFRISLCSYAVVHILHPHKNPKLSEQATMAAPSKVLLKNPLSTSSKLLNRALRSARLSSGAPRLFNTSAAAFTDSDCSDDEDFGASYGVDPRSGRRSPFVSCLIAPFSSDAFLPMSGRSFMEAMEMKDSPAAKGSLTSRAANYSVMDKADGVYLRFEMPGLGKDDVKVRVERSTLVVSGGGAAKAKESDVDEDGEMMKLKALLPVKVDLPAKSKKAYKLKEIKAEMKNGVLKVVVPKVKDEERGDVVHVDVQ</sequence>
<comment type="similarity">
    <text evidence="3 4">Belongs to the small heat shock protein (HSP20) family.</text>
</comment>
<dbReference type="Pfam" id="PF00011">
    <property type="entry name" value="HSP20"/>
    <property type="match status" value="1"/>
</dbReference>
<dbReference type="SUPFAM" id="SSF49764">
    <property type="entry name" value="HSP20-like chaperones"/>
    <property type="match status" value="1"/>
</dbReference>
<evidence type="ECO:0000259" key="5">
    <source>
        <dbReference type="PROSITE" id="PS01031"/>
    </source>
</evidence>
<dbReference type="PANTHER" id="PTHR46991:SF11">
    <property type="entry name" value="SMALL HEAT SHOCK PROTEIN HSPF"/>
    <property type="match status" value="1"/>
</dbReference>
<keyword evidence="7" id="KW-1185">Reference proteome</keyword>
<evidence type="ECO:0000256" key="2">
    <source>
        <dbReference type="ARBA" id="ARBA00023016"/>
    </source>
</evidence>
<evidence type="ECO:0000256" key="3">
    <source>
        <dbReference type="PROSITE-ProRule" id="PRU00285"/>
    </source>
</evidence>
<dbReference type="InterPro" id="IPR002068">
    <property type="entry name" value="A-crystallin/Hsp20_dom"/>
</dbReference>
<gene>
    <name evidence="6" type="ORF">CCAM_LOCUS19317</name>
</gene>
<reference evidence="6 7" key="1">
    <citation type="submission" date="2018-04" db="EMBL/GenBank/DDBJ databases">
        <authorList>
            <person name="Vogel A."/>
        </authorList>
    </citation>
    <scope>NUCLEOTIDE SEQUENCE [LARGE SCALE GENOMIC DNA]</scope>
</reference>